<sequence length="93" mass="10582">MKGLSAIQKISQITVELEGGIKFAILHQLTEDDFQRCFDRWTRSCVEPTAEDLCAFIKTFHPKTMCVTEADYNRITKGKAIHASEAEYLAENK</sequence>
<comment type="caution">
    <text evidence="1">The sequence shown here is derived from an EMBL/GenBank/DDBJ whole genome shotgun (WGS) entry which is preliminary data.</text>
</comment>
<organism evidence="1 2">
    <name type="scientific">Dyadobacter chenwenxiniae</name>
    <dbReference type="NCBI Taxonomy" id="2906456"/>
    <lineage>
        <taxon>Bacteria</taxon>
        <taxon>Pseudomonadati</taxon>
        <taxon>Bacteroidota</taxon>
        <taxon>Cytophagia</taxon>
        <taxon>Cytophagales</taxon>
        <taxon>Spirosomataceae</taxon>
        <taxon>Dyadobacter</taxon>
    </lineage>
</organism>
<proteinExistence type="predicted"/>
<keyword evidence="2" id="KW-1185">Reference proteome</keyword>
<dbReference type="AlphaFoldDB" id="A0A9X1PI46"/>
<name>A0A9X1PI46_9BACT</name>
<dbReference type="EMBL" id="JAJTTC010000001">
    <property type="protein sequence ID" value="MCF0059898.1"/>
    <property type="molecule type" value="Genomic_DNA"/>
</dbReference>
<dbReference type="RefSeq" id="WP_234652154.1">
    <property type="nucleotide sequence ID" value="NZ_CP094997.1"/>
</dbReference>
<accession>A0A9X1PI46</accession>
<protein>
    <submittedName>
        <fullName evidence="1">Uncharacterized protein</fullName>
    </submittedName>
</protein>
<evidence type="ECO:0000313" key="1">
    <source>
        <dbReference type="EMBL" id="MCF0059898.1"/>
    </source>
</evidence>
<dbReference type="Proteomes" id="UP001139000">
    <property type="component" value="Unassembled WGS sequence"/>
</dbReference>
<reference evidence="1" key="1">
    <citation type="submission" date="2021-12" db="EMBL/GenBank/DDBJ databases">
        <title>Novel species in genus Dyadobacter.</title>
        <authorList>
            <person name="Ma C."/>
        </authorList>
    </citation>
    <scope>NUCLEOTIDE SEQUENCE</scope>
    <source>
        <strain evidence="1">LJ419</strain>
    </source>
</reference>
<evidence type="ECO:0000313" key="2">
    <source>
        <dbReference type="Proteomes" id="UP001139000"/>
    </source>
</evidence>
<gene>
    <name evidence="1" type="ORF">LXM26_00225</name>
</gene>